<comment type="caution">
    <text evidence="2">The sequence shown here is derived from an EMBL/GenBank/DDBJ whole genome shotgun (WGS) entry which is preliminary data.</text>
</comment>
<reference evidence="2 3" key="1">
    <citation type="submission" date="2015-10" db="EMBL/GenBank/DDBJ databases">
        <title>Genome sequencing and analysis of members of genus Stenotrophomonas.</title>
        <authorList>
            <person name="Patil P.P."/>
            <person name="Midha S."/>
            <person name="Patil P.B."/>
        </authorList>
    </citation>
    <scope>NUCLEOTIDE SEQUENCE [LARGE SCALE GENOMIC DNA]</scope>
    <source>
        <strain evidence="2 3">JCM 16536</strain>
    </source>
</reference>
<name>A0A0R0AL80_9GAMM</name>
<organism evidence="2 3">
    <name type="scientific">Stenotrophomonas panacihumi</name>
    <dbReference type="NCBI Taxonomy" id="676599"/>
    <lineage>
        <taxon>Bacteria</taxon>
        <taxon>Pseudomonadati</taxon>
        <taxon>Pseudomonadota</taxon>
        <taxon>Gammaproteobacteria</taxon>
        <taxon>Lysobacterales</taxon>
        <taxon>Lysobacteraceae</taxon>
        <taxon>Stenotrophomonas</taxon>
    </lineage>
</organism>
<evidence type="ECO:0000313" key="3">
    <source>
        <dbReference type="Proteomes" id="UP000051802"/>
    </source>
</evidence>
<dbReference type="STRING" id="676599.ARC20_06420"/>
<dbReference type="OrthoDB" id="5296182at2"/>
<feature type="signal peptide" evidence="1">
    <location>
        <begin position="1"/>
        <end position="21"/>
    </location>
</feature>
<keyword evidence="3" id="KW-1185">Reference proteome</keyword>
<dbReference type="Proteomes" id="UP000051802">
    <property type="component" value="Unassembled WGS sequence"/>
</dbReference>
<feature type="chain" id="PRO_5006390943" description="DUF2782 domain-containing protein" evidence="1">
    <location>
        <begin position="22"/>
        <end position="100"/>
    </location>
</feature>
<dbReference type="Gene3D" id="2.20.130.30">
    <property type="entry name" value="Protein of unknown function DUF2782"/>
    <property type="match status" value="1"/>
</dbReference>
<keyword evidence="1" id="KW-0732">Signal</keyword>
<dbReference type="RefSeq" id="WP_057645458.1">
    <property type="nucleotide sequence ID" value="NZ_LLXU01000058.1"/>
</dbReference>
<evidence type="ECO:0000313" key="2">
    <source>
        <dbReference type="EMBL" id="KRG46032.1"/>
    </source>
</evidence>
<dbReference type="EMBL" id="LLXU01000058">
    <property type="protein sequence ID" value="KRG46032.1"/>
    <property type="molecule type" value="Genomic_DNA"/>
</dbReference>
<protein>
    <recommendedName>
        <fullName evidence="4">DUF2782 domain-containing protein</fullName>
    </recommendedName>
</protein>
<dbReference type="Pfam" id="PF11191">
    <property type="entry name" value="DUF2782"/>
    <property type="match status" value="1"/>
</dbReference>
<proteinExistence type="predicted"/>
<dbReference type="InterPro" id="IPR021357">
    <property type="entry name" value="DUF2782"/>
</dbReference>
<evidence type="ECO:0008006" key="4">
    <source>
        <dbReference type="Google" id="ProtNLM"/>
    </source>
</evidence>
<evidence type="ECO:0000256" key="1">
    <source>
        <dbReference type="SAM" id="SignalP"/>
    </source>
</evidence>
<dbReference type="AlphaFoldDB" id="A0A0R0AL80"/>
<dbReference type="PROSITE" id="PS51257">
    <property type="entry name" value="PROKAR_LIPOPROTEIN"/>
    <property type="match status" value="1"/>
</dbReference>
<gene>
    <name evidence="2" type="ORF">ARC20_06420</name>
</gene>
<sequence length="100" mass="10860">MKHTALLASVLALSLAGCASSGGMVGPDGAPLDMRDADVTSKTMDNGDRIDEYRVAGQVRMVKITPARGATYYLYDRDGDGHMDNDKDGVSPVYWKIYSW</sequence>
<accession>A0A0R0AL80</accession>